<accession>A0A4S2DJ90</accession>
<evidence type="ECO:0000313" key="1">
    <source>
        <dbReference type="EMBL" id="TGY40964.1"/>
    </source>
</evidence>
<proteinExistence type="predicted"/>
<reference evidence="1 2" key="1">
    <citation type="submission" date="2019-04" db="EMBL/GenBank/DDBJ databases">
        <title>Microbes associate with the intestines of laboratory mice.</title>
        <authorList>
            <person name="Navarre W."/>
            <person name="Wong E."/>
            <person name="Huang K."/>
            <person name="Tropini C."/>
            <person name="Ng K."/>
            <person name="Yu B."/>
        </authorList>
    </citation>
    <scope>NUCLEOTIDE SEQUENCE [LARGE SCALE GENOMIC DNA]</scope>
    <source>
        <strain evidence="1 2">NM50_B9-20</strain>
    </source>
</reference>
<dbReference type="AlphaFoldDB" id="A0A4S2DJ90"/>
<dbReference type="RefSeq" id="WP_136007853.1">
    <property type="nucleotide sequence ID" value="NZ_SRYR01000010.1"/>
</dbReference>
<sequence length="193" mass="22788">MRRMKFTPPTNDYNEEIKNIDEQICELIDRRKKVSDNNPGFPKMEYICNWAEKYNIYEDLLSSIFSMLYHENEYIPIVEPEEFRKNISILRSIEKDNKILSVTSMQQYNNASIINISIEWNSEGEEDYLNMHPEIYISEKYICRMDSGSGGDGHKYYRFIVTPALPDDVSGINLIYKEKNLETKEDSNILIEL</sequence>
<dbReference type="EMBL" id="SRYR01000010">
    <property type="protein sequence ID" value="TGY40964.1"/>
    <property type="molecule type" value="Genomic_DNA"/>
</dbReference>
<gene>
    <name evidence="1" type="ORF">E5347_14000</name>
</gene>
<dbReference type="OrthoDB" id="1797229at2"/>
<dbReference type="Proteomes" id="UP000306888">
    <property type="component" value="Unassembled WGS sequence"/>
</dbReference>
<evidence type="ECO:0000313" key="2">
    <source>
        <dbReference type="Proteomes" id="UP000306888"/>
    </source>
</evidence>
<protein>
    <submittedName>
        <fullName evidence="1">Uncharacterized protein</fullName>
    </submittedName>
</protein>
<organism evidence="1 2">
    <name type="scientific">Clostridium sartagoforme</name>
    <dbReference type="NCBI Taxonomy" id="84031"/>
    <lineage>
        <taxon>Bacteria</taxon>
        <taxon>Bacillati</taxon>
        <taxon>Bacillota</taxon>
        <taxon>Clostridia</taxon>
        <taxon>Eubacteriales</taxon>
        <taxon>Clostridiaceae</taxon>
        <taxon>Clostridium</taxon>
    </lineage>
</organism>
<comment type="caution">
    <text evidence="1">The sequence shown here is derived from an EMBL/GenBank/DDBJ whole genome shotgun (WGS) entry which is preliminary data.</text>
</comment>
<keyword evidence="2" id="KW-1185">Reference proteome</keyword>
<name>A0A4S2DJ90_9CLOT</name>